<evidence type="ECO:0000256" key="5">
    <source>
        <dbReference type="ARBA" id="ARBA00023242"/>
    </source>
</evidence>
<gene>
    <name evidence="8" type="primary">BQ5605_C002g01539</name>
    <name evidence="8" type="ORF">BQ5605_C002G01539</name>
</gene>
<feature type="compositionally biased region" description="Basic residues" evidence="6">
    <location>
        <begin position="162"/>
        <end position="175"/>
    </location>
</feature>
<organism evidence="8 9">
    <name type="scientific">Microbotryum silenes-dioicae</name>
    <dbReference type="NCBI Taxonomy" id="796604"/>
    <lineage>
        <taxon>Eukaryota</taxon>
        <taxon>Fungi</taxon>
        <taxon>Dikarya</taxon>
        <taxon>Basidiomycota</taxon>
        <taxon>Pucciniomycotina</taxon>
        <taxon>Microbotryomycetes</taxon>
        <taxon>Microbotryales</taxon>
        <taxon>Microbotryaceae</taxon>
        <taxon>Microbotryum</taxon>
    </lineage>
</organism>
<keyword evidence="9" id="KW-1185">Reference proteome</keyword>
<reference evidence="8 9" key="1">
    <citation type="submission" date="2016-11" db="EMBL/GenBank/DDBJ databases">
        <authorList>
            <person name="Jaros S."/>
            <person name="Januszkiewicz K."/>
            <person name="Wedrychowicz H."/>
        </authorList>
    </citation>
    <scope>NUCLEOTIDE SEQUENCE [LARGE SCALE GENOMIC DNA]</scope>
</reference>
<dbReference type="SUPFAM" id="SSF57716">
    <property type="entry name" value="Glucocorticoid receptor-like (DNA-binding domain)"/>
    <property type="match status" value="1"/>
</dbReference>
<feature type="compositionally biased region" description="Basic and acidic residues" evidence="6">
    <location>
        <begin position="85"/>
        <end position="94"/>
    </location>
</feature>
<dbReference type="EMBL" id="FQNC01000041">
    <property type="protein sequence ID" value="SGY33748.1"/>
    <property type="molecule type" value="Genomic_DNA"/>
</dbReference>
<dbReference type="GO" id="GO:0003677">
    <property type="term" value="F:DNA binding"/>
    <property type="evidence" value="ECO:0007669"/>
    <property type="project" value="InterPro"/>
</dbReference>
<keyword evidence="5" id="KW-0539">Nucleus</keyword>
<protein>
    <submittedName>
        <fullName evidence="8">BQ5605_C002g01539 protein</fullName>
    </submittedName>
</protein>
<dbReference type="InterPro" id="IPR036957">
    <property type="entry name" value="Znf_PARP_sf"/>
</dbReference>
<evidence type="ECO:0000313" key="8">
    <source>
        <dbReference type="EMBL" id="SGY33748.1"/>
    </source>
</evidence>
<dbReference type="AlphaFoldDB" id="A0A2X0P215"/>
<feature type="compositionally biased region" description="Basic residues" evidence="6">
    <location>
        <begin position="238"/>
        <end position="247"/>
    </location>
</feature>
<dbReference type="GO" id="GO:0005634">
    <property type="term" value="C:nucleus"/>
    <property type="evidence" value="ECO:0007669"/>
    <property type="project" value="UniProtKB-SubCell"/>
</dbReference>
<dbReference type="Gene3D" id="3.30.1740.10">
    <property type="entry name" value="Zinc finger, PARP-type"/>
    <property type="match status" value="1"/>
</dbReference>
<feature type="compositionally biased region" description="Basic residues" evidence="6">
    <location>
        <begin position="200"/>
        <end position="215"/>
    </location>
</feature>
<comment type="subcellular location">
    <subcellularLocation>
        <location evidence="1">Nucleus</location>
    </subcellularLocation>
</comment>
<dbReference type="STRING" id="796604.A0A2X0P215"/>
<dbReference type="InterPro" id="IPR001510">
    <property type="entry name" value="Znf_PARP"/>
</dbReference>
<evidence type="ECO:0000259" key="7">
    <source>
        <dbReference type="PROSITE" id="PS50064"/>
    </source>
</evidence>
<feature type="compositionally biased region" description="Basic and acidic residues" evidence="6">
    <location>
        <begin position="120"/>
        <end position="129"/>
    </location>
</feature>
<evidence type="ECO:0000313" key="9">
    <source>
        <dbReference type="Proteomes" id="UP000249464"/>
    </source>
</evidence>
<dbReference type="GO" id="GO:0006334">
    <property type="term" value="P:nucleosome assembly"/>
    <property type="evidence" value="ECO:0007669"/>
    <property type="project" value="InterPro"/>
</dbReference>
<dbReference type="InterPro" id="IPR005819">
    <property type="entry name" value="H1/H5"/>
</dbReference>
<evidence type="ECO:0000256" key="2">
    <source>
        <dbReference type="ARBA" id="ARBA00022723"/>
    </source>
</evidence>
<dbReference type="Pfam" id="PF00645">
    <property type="entry name" value="zf-PARP"/>
    <property type="match status" value="1"/>
</dbReference>
<dbReference type="GO" id="GO:0000786">
    <property type="term" value="C:nucleosome"/>
    <property type="evidence" value="ECO:0007669"/>
    <property type="project" value="InterPro"/>
</dbReference>
<dbReference type="Proteomes" id="UP000249464">
    <property type="component" value="Unassembled WGS sequence"/>
</dbReference>
<feature type="domain" description="PARP-type" evidence="7">
    <location>
        <begin position="50"/>
        <end position="97"/>
    </location>
</feature>
<evidence type="ECO:0000256" key="3">
    <source>
        <dbReference type="ARBA" id="ARBA00022771"/>
    </source>
</evidence>
<proteinExistence type="predicted"/>
<keyword evidence="3" id="KW-0863">Zinc-finger</keyword>
<name>A0A2X0P215_9BASI</name>
<dbReference type="GO" id="GO:0008270">
    <property type="term" value="F:zinc ion binding"/>
    <property type="evidence" value="ECO:0007669"/>
    <property type="project" value="UniProtKB-KW"/>
</dbReference>
<feature type="region of interest" description="Disordered" evidence="6">
    <location>
        <begin position="79"/>
        <end position="258"/>
    </location>
</feature>
<evidence type="ECO:0000256" key="6">
    <source>
        <dbReference type="SAM" id="MobiDB-lite"/>
    </source>
</evidence>
<dbReference type="GO" id="GO:0030527">
    <property type="term" value="F:structural constituent of chromatin"/>
    <property type="evidence" value="ECO:0007669"/>
    <property type="project" value="InterPro"/>
</dbReference>
<evidence type="ECO:0000256" key="1">
    <source>
        <dbReference type="ARBA" id="ARBA00004123"/>
    </source>
</evidence>
<dbReference type="PROSITE" id="PS50064">
    <property type="entry name" value="ZF_PARP_2"/>
    <property type="match status" value="1"/>
</dbReference>
<keyword evidence="2" id="KW-0479">Metal-binding</keyword>
<feature type="compositionally biased region" description="Low complexity" evidence="6">
    <location>
        <begin position="130"/>
        <end position="140"/>
    </location>
</feature>
<evidence type="ECO:0000256" key="4">
    <source>
        <dbReference type="ARBA" id="ARBA00022833"/>
    </source>
</evidence>
<dbReference type="PRINTS" id="PR00624">
    <property type="entry name" value="HISTONEH5"/>
</dbReference>
<dbReference type="SMART" id="SM01336">
    <property type="entry name" value="zf-PARP"/>
    <property type="match status" value="1"/>
</dbReference>
<keyword evidence="4" id="KW-0862">Zinc</keyword>
<feature type="compositionally biased region" description="Acidic residues" evidence="6">
    <location>
        <begin position="180"/>
        <end position="196"/>
    </location>
</feature>
<sequence length="258" mass="28335">MQRSYPLCAGPKPCSGTKIGKAGPAPTASRHCGELRFGTVVDIMGRTSFQWRHWGCLTKTVLANVKNKIDKAEDIDGFEDLREEDQERVKKAYETGHIAPEDIPESAKAKGEEGDESPADEGRPAKEGHSSPNKRAPAPKAKSKSKKAQAEDEEELEEEKPKKKKTAAPAKKRAKKEATPDEDSEEEAEAVSTDEEEKPKKKKARSSKSKSKSKKGKSDSEASFHLSADSPAPTPRKPSIRRTAHKASMKEEDDDDDE</sequence>
<accession>A0A2X0P215</accession>